<dbReference type="Proteomes" id="UP001195483">
    <property type="component" value="Unassembled WGS sequence"/>
</dbReference>
<feature type="domain" description="Ig-like" evidence="4">
    <location>
        <begin position="161"/>
        <end position="282"/>
    </location>
</feature>
<evidence type="ECO:0000313" key="6">
    <source>
        <dbReference type="Proteomes" id="UP001195483"/>
    </source>
</evidence>
<keyword evidence="3" id="KW-0732">Signal</keyword>
<organism evidence="5 6">
    <name type="scientific">Potamilus streckersoni</name>
    <dbReference type="NCBI Taxonomy" id="2493646"/>
    <lineage>
        <taxon>Eukaryota</taxon>
        <taxon>Metazoa</taxon>
        <taxon>Spiralia</taxon>
        <taxon>Lophotrochozoa</taxon>
        <taxon>Mollusca</taxon>
        <taxon>Bivalvia</taxon>
        <taxon>Autobranchia</taxon>
        <taxon>Heteroconchia</taxon>
        <taxon>Palaeoheterodonta</taxon>
        <taxon>Unionida</taxon>
        <taxon>Unionoidea</taxon>
        <taxon>Unionidae</taxon>
        <taxon>Ambleminae</taxon>
        <taxon>Lampsilini</taxon>
        <taxon>Potamilus</taxon>
    </lineage>
</organism>
<feature type="chain" id="PRO_5042025948" description="Ig-like domain-containing protein" evidence="3">
    <location>
        <begin position="22"/>
        <end position="424"/>
    </location>
</feature>
<comment type="caution">
    <text evidence="5">The sequence shown here is derived from an EMBL/GenBank/DDBJ whole genome shotgun (WGS) entry which is preliminary data.</text>
</comment>
<reference evidence="5" key="3">
    <citation type="submission" date="2023-05" db="EMBL/GenBank/DDBJ databases">
        <authorList>
            <person name="Smith C.H."/>
        </authorList>
    </citation>
    <scope>NUCLEOTIDE SEQUENCE</scope>
    <source>
        <strain evidence="5">CHS0354</strain>
        <tissue evidence="5">Mantle</tissue>
    </source>
</reference>
<dbReference type="AlphaFoldDB" id="A0AAE0T0R2"/>
<reference evidence="5" key="1">
    <citation type="journal article" date="2021" name="Genome Biol. Evol.">
        <title>A High-Quality Reference Genome for a Parasitic Bivalve with Doubly Uniparental Inheritance (Bivalvia: Unionida).</title>
        <authorList>
            <person name="Smith C.H."/>
        </authorList>
    </citation>
    <scope>NUCLEOTIDE SEQUENCE</scope>
    <source>
        <strain evidence="5">CHS0354</strain>
    </source>
</reference>
<feature type="signal peptide" evidence="3">
    <location>
        <begin position="1"/>
        <end position="21"/>
    </location>
</feature>
<dbReference type="EMBL" id="JAEAOA010002336">
    <property type="protein sequence ID" value="KAK3601279.1"/>
    <property type="molecule type" value="Genomic_DNA"/>
</dbReference>
<feature type="region of interest" description="Disordered" evidence="1">
    <location>
        <begin position="339"/>
        <end position="424"/>
    </location>
</feature>
<keyword evidence="2" id="KW-1133">Transmembrane helix</keyword>
<keyword evidence="6" id="KW-1185">Reference proteome</keyword>
<evidence type="ECO:0000256" key="2">
    <source>
        <dbReference type="SAM" id="Phobius"/>
    </source>
</evidence>
<accession>A0AAE0T0R2</accession>
<reference evidence="5" key="2">
    <citation type="journal article" date="2021" name="Genome Biol. Evol.">
        <title>Developing a high-quality reference genome for a parasitic bivalve with doubly uniparental inheritance (Bivalvia: Unionida).</title>
        <authorList>
            <person name="Smith C.H."/>
        </authorList>
    </citation>
    <scope>NUCLEOTIDE SEQUENCE</scope>
    <source>
        <strain evidence="5">CHS0354</strain>
        <tissue evidence="5">Mantle</tissue>
    </source>
</reference>
<name>A0AAE0T0R2_9BIVA</name>
<protein>
    <recommendedName>
        <fullName evidence="4">Ig-like domain-containing protein</fullName>
    </recommendedName>
</protein>
<evidence type="ECO:0000259" key="4">
    <source>
        <dbReference type="PROSITE" id="PS50835"/>
    </source>
</evidence>
<keyword evidence="2" id="KW-0812">Transmembrane</keyword>
<keyword evidence="2" id="KW-0472">Membrane</keyword>
<proteinExistence type="predicted"/>
<dbReference type="InterPro" id="IPR007110">
    <property type="entry name" value="Ig-like_dom"/>
</dbReference>
<sequence length="424" mass="46566">MHLSLTILCFMQLSIVLSVEGVSMTINPSFMVVGSSSANPVRQLELRCFSDGTDHIETIYRLDMSRRRSSDPDFVNIASIDGYKIIKSFPLDMKSPNATGSLEHVPGEPPTSGTLTVTMDGEGLTCNDQAEFRCTMTYKKMGTPTAAPVSQSNNFTVITAPNDVRIIDAMYEENGVMKRLENDKSFKVGTRIMYRCSANTGSDSSVSISWERSPVMGASTNFVPYIPADDIVQDPVISTGCSNTQTSSMYYNLTSSDFDGIIFRCKVRSFLNGEWYQSTSIERRTLADHTSGNAGGKAGGPLGSPLEAGIIAGAVVGSVVVIVVIIILMYLWIRKRRTKEPPRTTEEVESLDPPPTGNIYSRPEKKKRTNLGTKVGDGNSRKPPEPSDIQYADLDLPKQPRPIPRKSKAKVPPVEYTEIRLHKS</sequence>
<feature type="transmembrane region" description="Helical" evidence="2">
    <location>
        <begin position="310"/>
        <end position="333"/>
    </location>
</feature>
<gene>
    <name evidence="5" type="ORF">CHS0354_040459</name>
</gene>
<evidence type="ECO:0000256" key="1">
    <source>
        <dbReference type="SAM" id="MobiDB-lite"/>
    </source>
</evidence>
<evidence type="ECO:0000313" key="5">
    <source>
        <dbReference type="EMBL" id="KAK3601279.1"/>
    </source>
</evidence>
<evidence type="ECO:0000256" key="3">
    <source>
        <dbReference type="SAM" id="SignalP"/>
    </source>
</evidence>
<dbReference type="PROSITE" id="PS50835">
    <property type="entry name" value="IG_LIKE"/>
    <property type="match status" value="1"/>
</dbReference>